<proteinExistence type="predicted"/>
<name>A0ABQ1A403_ASPLE</name>
<dbReference type="EMBL" id="BLKI01000017">
    <property type="protein sequence ID" value="GFF72997.1"/>
    <property type="molecule type" value="Genomic_DNA"/>
</dbReference>
<sequence>MRSCDTKCYVRGGEATVAAKLAGDPQDRTKFDAWVDSRKEGATDAIVNVRLEEFGTLLKNSSDESHQRLGQQLSDAFSSLDKVTIDATLTVHVKRWSPANGAFSPVDARVWFDVSGPRISIAPASRQGCTLHEQTTSSFVANFVLNSSQIVSTLVGGANTLIEETTKNAGLNDTLERYHPSGLPMPVRLQISGPASTKPQNRVWGSDAARFISELYFYYQKAGWQVVC</sequence>
<protein>
    <submittedName>
        <fullName evidence="1">Uncharacterized protein</fullName>
    </submittedName>
</protein>
<organism evidence="1 2">
    <name type="scientific">Aspergillus lentulus</name>
    <dbReference type="NCBI Taxonomy" id="293939"/>
    <lineage>
        <taxon>Eukaryota</taxon>
        <taxon>Fungi</taxon>
        <taxon>Dikarya</taxon>
        <taxon>Ascomycota</taxon>
        <taxon>Pezizomycotina</taxon>
        <taxon>Eurotiomycetes</taxon>
        <taxon>Eurotiomycetidae</taxon>
        <taxon>Eurotiales</taxon>
        <taxon>Aspergillaceae</taxon>
        <taxon>Aspergillus</taxon>
        <taxon>Aspergillus subgen. Fumigati</taxon>
    </lineage>
</organism>
<reference evidence="1 2" key="1">
    <citation type="submission" date="2020-01" db="EMBL/GenBank/DDBJ databases">
        <title>Draft genome sequence of Aspergillus lentulus IFM 60648.</title>
        <authorList>
            <person name="Takahashi H."/>
            <person name="Yaguchi T."/>
        </authorList>
    </citation>
    <scope>NUCLEOTIDE SEQUENCE [LARGE SCALE GENOMIC DNA]</scope>
    <source>
        <strain evidence="1 2">IFM 60648</strain>
    </source>
</reference>
<keyword evidence="2" id="KW-1185">Reference proteome</keyword>
<accession>A0ABQ1A403</accession>
<dbReference type="Proteomes" id="UP000465220">
    <property type="component" value="Unassembled WGS sequence"/>
</dbReference>
<evidence type="ECO:0000313" key="2">
    <source>
        <dbReference type="Proteomes" id="UP000465220"/>
    </source>
</evidence>
<gene>
    <name evidence="1" type="ORF">IFM60648_03826</name>
</gene>
<evidence type="ECO:0000313" key="1">
    <source>
        <dbReference type="EMBL" id="GFF72997.1"/>
    </source>
</evidence>
<comment type="caution">
    <text evidence="1">The sequence shown here is derived from an EMBL/GenBank/DDBJ whole genome shotgun (WGS) entry which is preliminary data.</text>
</comment>